<comment type="caution">
    <text evidence="1">The sequence shown here is derived from an EMBL/GenBank/DDBJ whole genome shotgun (WGS) entry which is preliminary data.</text>
</comment>
<gene>
    <name evidence="1" type="ORF">CBA19CS42_15200</name>
</gene>
<dbReference type="AlphaFoldDB" id="A0AA37IC49"/>
<protein>
    <submittedName>
        <fullName evidence="1">Uncharacterized protein</fullName>
    </submittedName>
</protein>
<reference evidence="1" key="1">
    <citation type="submission" date="2022-09" db="EMBL/GenBank/DDBJ databases">
        <title>Isolation and characterization of 3-chlorobenzoate degrading bacteria from soils in Shizuoka.</title>
        <authorList>
            <person name="Ifat A."/>
            <person name="Ogawa N."/>
            <person name="Kimbara K."/>
            <person name="Moriuchi R."/>
            <person name="Dohra H."/>
            <person name="Shintani M."/>
        </authorList>
    </citation>
    <scope>NUCLEOTIDE SEQUENCE</scope>
    <source>
        <strain evidence="1">19CS4-2</strain>
    </source>
</reference>
<evidence type="ECO:0000313" key="1">
    <source>
        <dbReference type="EMBL" id="GJH25878.1"/>
    </source>
</evidence>
<dbReference type="EMBL" id="BPUS01000005">
    <property type="protein sequence ID" value="GJH25878.1"/>
    <property type="molecule type" value="Genomic_DNA"/>
</dbReference>
<name>A0AA37IC49_9BURK</name>
<proteinExistence type="predicted"/>
<dbReference type="RefSeq" id="WP_075583871.1">
    <property type="nucleotide sequence ID" value="NZ_BPUS01000005.1"/>
</dbReference>
<evidence type="ECO:0000313" key="2">
    <source>
        <dbReference type="Proteomes" id="UP001055111"/>
    </source>
</evidence>
<accession>A0AA37IC49</accession>
<dbReference type="Proteomes" id="UP001055111">
    <property type="component" value="Unassembled WGS sequence"/>
</dbReference>
<sequence length="100" mass="11307">MKVAELLVHLKSAPPDAVVLAISVAQNLSYPIEIGQVHKPREPWIREYLLQYGGEVASYLRPANRSRIELPFNPARDEAYEEEVVIISSESMRFNEGLSL</sequence>
<organism evidence="1 2">
    <name type="scientific">Caballeronia novacaledonica</name>
    <dbReference type="NCBI Taxonomy" id="1544861"/>
    <lineage>
        <taxon>Bacteria</taxon>
        <taxon>Pseudomonadati</taxon>
        <taxon>Pseudomonadota</taxon>
        <taxon>Betaproteobacteria</taxon>
        <taxon>Burkholderiales</taxon>
        <taxon>Burkholderiaceae</taxon>
        <taxon>Caballeronia</taxon>
    </lineage>
</organism>